<sequence>MNPRAPTLAELQWAVRRSLSDGGGAACAEATDWVLPDGLAPAARLRIYRNTSASVLRDALRLAFPATARVVGAAFFEGAAGLFARASPPASAWLDEYGAAFPGFLARMPETACVPYLADVARLEWQVDLALHAPDVAALDLARLARLDEPALRALRLRPHPAARLLRCAYPVDAIWRAVLEQDDRAMRQIRLDDGPVHLLAQRTDDGVDVLRLDEADWRVACALFAGEPIDAALALANAPQADAHARFATLLSRGCFADTAAQDGDIAPTNGGSRS</sequence>
<reference evidence="2 3" key="1">
    <citation type="submission" date="2015-12" db="EMBL/GenBank/DDBJ databases">
        <title>Diversity of Burkholderia near neighbor genomes.</title>
        <authorList>
            <person name="Sahl J."/>
            <person name="Wagner D."/>
            <person name="Keim P."/>
        </authorList>
    </citation>
    <scope>NUCLEOTIDE SEQUENCE [LARGE SCALE GENOMIC DNA]</scope>
    <source>
        <strain evidence="2 3">BDU8</strain>
    </source>
</reference>
<organism evidence="2 3">
    <name type="scientific">Burkholderia mayonis</name>
    <dbReference type="NCBI Taxonomy" id="1385591"/>
    <lineage>
        <taxon>Bacteria</taxon>
        <taxon>Pseudomonadati</taxon>
        <taxon>Pseudomonadota</taxon>
        <taxon>Betaproteobacteria</taxon>
        <taxon>Burkholderiales</taxon>
        <taxon>Burkholderiaceae</taxon>
        <taxon>Burkholderia</taxon>
        <taxon>pseudomallei group</taxon>
    </lineage>
</organism>
<dbReference type="Pfam" id="PF09836">
    <property type="entry name" value="DUF2063"/>
    <property type="match status" value="1"/>
</dbReference>
<protein>
    <recommendedName>
        <fullName evidence="1">Putative DNA-binding domain-containing protein</fullName>
    </recommendedName>
</protein>
<dbReference type="InterPro" id="IPR044922">
    <property type="entry name" value="DUF2063_N_sf"/>
</dbReference>
<accession>A0A1B4FTU6</accession>
<evidence type="ECO:0000259" key="1">
    <source>
        <dbReference type="Pfam" id="PF09836"/>
    </source>
</evidence>
<dbReference type="AlphaFoldDB" id="A0A1B4FTU6"/>
<gene>
    <name evidence="2" type="ORF">WS71_07105</name>
</gene>
<dbReference type="InterPro" id="IPR018640">
    <property type="entry name" value="DUF2063"/>
</dbReference>
<dbReference type="EMBL" id="CP013388">
    <property type="protein sequence ID" value="AOJ07106.1"/>
    <property type="molecule type" value="Genomic_DNA"/>
</dbReference>
<evidence type="ECO:0000313" key="3">
    <source>
        <dbReference type="Proteomes" id="UP000067711"/>
    </source>
</evidence>
<dbReference type="Gene3D" id="1.10.150.690">
    <property type="entry name" value="DUF2063"/>
    <property type="match status" value="1"/>
</dbReference>
<dbReference type="RefSeq" id="WP_066496471.1">
    <property type="nucleotide sequence ID" value="NZ_CP013388.1"/>
</dbReference>
<dbReference type="Proteomes" id="UP000067711">
    <property type="component" value="Chromosome 2"/>
</dbReference>
<proteinExistence type="predicted"/>
<feature type="domain" description="Putative DNA-binding" evidence="1">
    <location>
        <begin position="12"/>
        <end position="105"/>
    </location>
</feature>
<evidence type="ECO:0000313" key="2">
    <source>
        <dbReference type="EMBL" id="AOJ07106.1"/>
    </source>
</evidence>
<name>A0A1B4FTU6_9BURK</name>